<dbReference type="EMBL" id="JBJKFK010000510">
    <property type="protein sequence ID" value="KAL3316622.1"/>
    <property type="molecule type" value="Genomic_DNA"/>
</dbReference>
<feature type="domain" description="Atg6 BARA" evidence="3">
    <location>
        <begin position="275"/>
        <end position="402"/>
    </location>
</feature>
<dbReference type="PANTHER" id="PTHR12768">
    <property type="entry name" value="BECLIN 1"/>
    <property type="match status" value="1"/>
</dbReference>
<dbReference type="InterPro" id="IPR040455">
    <property type="entry name" value="Atg6_BARA"/>
</dbReference>
<proteinExistence type="inferred from homology"/>
<dbReference type="Proteomes" id="UP001626550">
    <property type="component" value="Unassembled WGS sequence"/>
</dbReference>
<feature type="region of interest" description="Disordered" evidence="2">
    <location>
        <begin position="1"/>
        <end position="20"/>
    </location>
</feature>
<evidence type="ECO:0000259" key="3">
    <source>
        <dbReference type="Pfam" id="PF04111"/>
    </source>
</evidence>
<reference evidence="4 5" key="1">
    <citation type="submission" date="2024-11" db="EMBL/GenBank/DDBJ databases">
        <title>Adaptive evolution of stress response genes in parasites aligns with host niche diversity.</title>
        <authorList>
            <person name="Hahn C."/>
            <person name="Resl P."/>
        </authorList>
    </citation>
    <scope>NUCLEOTIDE SEQUENCE [LARGE SCALE GENOMIC DNA]</scope>
    <source>
        <strain evidence="4">EGGRZ-B1_66</strain>
        <tissue evidence="4">Body</tissue>
    </source>
</reference>
<evidence type="ECO:0000256" key="1">
    <source>
        <dbReference type="ARBA" id="ARBA00005965"/>
    </source>
</evidence>
<gene>
    <name evidence="4" type="primary">BECN1</name>
    <name evidence="4" type="ORF">Ciccas_004725</name>
</gene>
<feature type="region of interest" description="Disordered" evidence="2">
    <location>
        <begin position="198"/>
        <end position="222"/>
    </location>
</feature>
<dbReference type="InterPro" id="IPR007243">
    <property type="entry name" value="Atg6/Beclin"/>
</dbReference>
<accession>A0ABD2QAQ6</accession>
<dbReference type="PANTHER" id="PTHR12768:SF4">
    <property type="entry name" value="BECLIN-1"/>
    <property type="match status" value="1"/>
</dbReference>
<dbReference type="AlphaFoldDB" id="A0ABD2QAQ6"/>
<dbReference type="GO" id="GO:0006914">
    <property type="term" value="P:autophagy"/>
    <property type="evidence" value="ECO:0007669"/>
    <property type="project" value="UniProtKB-ARBA"/>
</dbReference>
<evidence type="ECO:0000256" key="2">
    <source>
        <dbReference type="SAM" id="MobiDB-lite"/>
    </source>
</evidence>
<evidence type="ECO:0000313" key="5">
    <source>
        <dbReference type="Proteomes" id="UP001626550"/>
    </source>
</evidence>
<dbReference type="Pfam" id="PF04111">
    <property type="entry name" value="APG6"/>
    <property type="match status" value="1"/>
</dbReference>
<organism evidence="4 5">
    <name type="scientific">Cichlidogyrus casuarinus</name>
    <dbReference type="NCBI Taxonomy" id="1844966"/>
    <lineage>
        <taxon>Eukaryota</taxon>
        <taxon>Metazoa</taxon>
        <taxon>Spiralia</taxon>
        <taxon>Lophotrochozoa</taxon>
        <taxon>Platyhelminthes</taxon>
        <taxon>Monogenea</taxon>
        <taxon>Monopisthocotylea</taxon>
        <taxon>Dactylogyridea</taxon>
        <taxon>Ancyrocephalidae</taxon>
        <taxon>Cichlidogyrus</taxon>
    </lineage>
</organism>
<name>A0ABD2QAQ6_9PLAT</name>
<feature type="compositionally biased region" description="Polar residues" evidence="2">
    <location>
        <begin position="1"/>
        <end position="12"/>
    </location>
</feature>
<evidence type="ECO:0000313" key="4">
    <source>
        <dbReference type="EMBL" id="KAL3316622.1"/>
    </source>
</evidence>
<keyword evidence="5" id="KW-1185">Reference proteome</keyword>
<dbReference type="InterPro" id="IPR038274">
    <property type="entry name" value="Atg6/Beclin_C_sf"/>
</dbReference>
<sequence>MLASSTPKPSSAEQDKTSKRKTVDEDLIVFLCQQCHTALRMDSNFSEDNPEIKSLIDAAKNDEASKPCDEIPSLDLHATSSGKDSTGLSVPTFVVPPIAPEEIFSVSGLENPEISRQLMSNALLFDILSKRTTVRQPLCQKCADILVTSQTTILEFQRDELSTVKSYLKYLEKKAYKTKTEQDTVDDMNRSYKLAQKLSLHDESEQQDSDSQAWDSSDSESFDENKLKEAEETLASLQAELENVEAETVLLEEQAKQDAAKLEHLEKDLNKFIQKVSDLLDFSLVSFEIVPRGDQSFVKSIAQKKELPLYYPSVTSRLFTSNVFDLGMAAYLDCLGQLMDFLRSKSSKELKFVAHLTDKHKLRDVNSGQSYSIKYSGNSEETWTCALRLMLVNLKYIISVCSALSAPKSE</sequence>
<comment type="caution">
    <text evidence="4">The sequence shown here is derived from an EMBL/GenBank/DDBJ whole genome shotgun (WGS) entry which is preliminary data.</text>
</comment>
<protein>
    <submittedName>
        <fullName evidence="4">Beclin-1</fullName>
    </submittedName>
</protein>
<comment type="similarity">
    <text evidence="1">Belongs to the beclin family.</text>
</comment>
<dbReference type="Gene3D" id="1.10.418.40">
    <property type="entry name" value="Autophagy protein 6/Beclin 1"/>
    <property type="match status" value="1"/>
</dbReference>